<name>A0A857DMX6_9FIRM</name>
<dbReference type="EMBL" id="CP046996">
    <property type="protein sequence ID" value="QHA01772.1"/>
    <property type="molecule type" value="Genomic_DNA"/>
</dbReference>
<gene>
    <name evidence="4" type="ORF">GQ588_14545</name>
</gene>
<dbReference type="PANTHER" id="PTHR32089">
    <property type="entry name" value="METHYL-ACCEPTING CHEMOTAXIS PROTEIN MCPB"/>
    <property type="match status" value="1"/>
</dbReference>
<organism evidence="4 5">
    <name type="scientific">Dehalobacter restrictus</name>
    <dbReference type="NCBI Taxonomy" id="55583"/>
    <lineage>
        <taxon>Bacteria</taxon>
        <taxon>Bacillati</taxon>
        <taxon>Bacillota</taxon>
        <taxon>Clostridia</taxon>
        <taxon>Eubacteriales</taxon>
        <taxon>Desulfitobacteriaceae</taxon>
        <taxon>Dehalobacter</taxon>
    </lineage>
</organism>
<proteinExistence type="predicted"/>
<dbReference type="RefSeq" id="WP_019225030.1">
    <property type="nucleotide sequence ID" value="NZ_CP046996.1"/>
</dbReference>
<dbReference type="PROSITE" id="PS50111">
    <property type="entry name" value="CHEMOTAXIS_TRANSDUC_2"/>
    <property type="match status" value="1"/>
</dbReference>
<evidence type="ECO:0000313" key="4">
    <source>
        <dbReference type="EMBL" id="QHA01772.1"/>
    </source>
</evidence>
<dbReference type="Pfam" id="PF00015">
    <property type="entry name" value="MCPsignal"/>
    <property type="match status" value="1"/>
</dbReference>
<sequence>MIKFSALDSCKFLAETLGHLVPGGIMFCVTEGDTVVWRFSSDSFHLDSFEVGNHVESNGVMMNAVRNKKTVSQNVPRTVYGQRLIIVAMPIIDDTDNVFGAFSVFLPKLHPVAAAFKDFAPVLAEMFDEGSVIYMTDLTQVVYRQASQKFDISSLPVGHAILEEDVAARTIKTKKPISKEGGAEIYGFPVLETNYPLFDEDNPDEIVASLGVIIPKKTAAHLRIISGNLEDGLSAISAAIEELAAEATSIHSNEQNLNNNIKEIIGLSEEINKVSVFIKEIADETKMLGLNAAIEAARAGESGRGFGVVAEEIRKLSEQSKSTVPRIQELTDTIKAKVNDAGDMSKSSLHASQEQAAATEQVTASIEEITAMCGELNEMAKTL</sequence>
<evidence type="ECO:0000259" key="3">
    <source>
        <dbReference type="PROSITE" id="PS50111"/>
    </source>
</evidence>
<evidence type="ECO:0000256" key="2">
    <source>
        <dbReference type="PROSITE-ProRule" id="PRU00284"/>
    </source>
</evidence>
<keyword evidence="1 2" id="KW-0807">Transducer</keyword>
<dbReference type="GO" id="GO:0016020">
    <property type="term" value="C:membrane"/>
    <property type="evidence" value="ECO:0007669"/>
    <property type="project" value="InterPro"/>
</dbReference>
<dbReference type="GO" id="GO:0007165">
    <property type="term" value="P:signal transduction"/>
    <property type="evidence" value="ECO:0007669"/>
    <property type="project" value="UniProtKB-KW"/>
</dbReference>
<evidence type="ECO:0000313" key="5">
    <source>
        <dbReference type="Proteomes" id="UP000430508"/>
    </source>
</evidence>
<feature type="domain" description="Methyl-accepting transducer" evidence="3">
    <location>
        <begin position="239"/>
        <end position="383"/>
    </location>
</feature>
<accession>A0A857DMX6</accession>
<protein>
    <submittedName>
        <fullName evidence="4">Methyl-accepting chemotaxis protein</fullName>
    </submittedName>
</protein>
<reference evidence="4 5" key="1">
    <citation type="submission" date="2019-12" db="EMBL/GenBank/DDBJ databases">
        <title>Sequence classification of anaerobic respiratory reductive dehalogenases: First we see many, then we see few.</title>
        <authorList>
            <person name="Molenda O."/>
            <person name="Puentes Jacome L.A."/>
            <person name="Cao X."/>
            <person name="Nesbo C.L."/>
            <person name="Tang S."/>
            <person name="Morson N."/>
            <person name="Patron J."/>
            <person name="Lomheim L."/>
            <person name="Wishart D.S."/>
            <person name="Edwards E.A."/>
        </authorList>
    </citation>
    <scope>NUCLEOTIDE SEQUENCE [LARGE SCALE GENOMIC DNA]</scope>
    <source>
        <strain evidence="4 5">12DCA</strain>
    </source>
</reference>
<dbReference type="SMART" id="SM00283">
    <property type="entry name" value="MA"/>
    <property type="match status" value="1"/>
</dbReference>
<evidence type="ECO:0000256" key="1">
    <source>
        <dbReference type="ARBA" id="ARBA00023224"/>
    </source>
</evidence>
<dbReference type="Gene3D" id="1.10.287.950">
    <property type="entry name" value="Methyl-accepting chemotaxis protein"/>
    <property type="match status" value="1"/>
</dbReference>
<dbReference type="InterPro" id="IPR004089">
    <property type="entry name" value="MCPsignal_dom"/>
</dbReference>
<dbReference type="Proteomes" id="UP000430508">
    <property type="component" value="Chromosome"/>
</dbReference>
<dbReference type="AlphaFoldDB" id="A0A857DMX6"/>
<dbReference type="PANTHER" id="PTHR32089:SF112">
    <property type="entry name" value="LYSOZYME-LIKE PROTEIN-RELATED"/>
    <property type="match status" value="1"/>
</dbReference>
<dbReference type="SUPFAM" id="SSF58104">
    <property type="entry name" value="Methyl-accepting chemotaxis protein (MCP) signaling domain"/>
    <property type="match status" value="1"/>
</dbReference>